<reference evidence="1" key="1">
    <citation type="submission" date="2020-04" db="EMBL/GenBank/DDBJ databases">
        <authorList>
            <person name="Broberg M."/>
        </authorList>
    </citation>
    <scope>NUCLEOTIDE SEQUENCE</scope>
</reference>
<proteinExistence type="predicted"/>
<sequence length="153" mass="16622">GLLPQPLRRPPFASARPQPRPRPPPVPDPAPPPAHVHPLHRPVHRRGTLANSGYSIVPGIFLGGIARRTAVHYASKGKANYGAWGFLDWVNGTSRGGDVLEDVKDEAEKHRLKERSSKKVDEGAGLIQDGIDALTNGTGTRRSTRKRTPRKTG</sequence>
<dbReference type="Proteomes" id="UP000836387">
    <property type="component" value="Unassembled WGS sequence"/>
</dbReference>
<accession>A0ACA9U679</accession>
<protein>
    <submittedName>
        <fullName evidence="1">Uncharacterized protein</fullName>
    </submittedName>
</protein>
<keyword evidence="2" id="KW-1185">Reference proteome</keyword>
<dbReference type="EMBL" id="CADEHS020000052">
    <property type="protein sequence ID" value="CAG9948821.1"/>
    <property type="molecule type" value="Genomic_DNA"/>
</dbReference>
<evidence type="ECO:0000313" key="2">
    <source>
        <dbReference type="Proteomes" id="UP000836387"/>
    </source>
</evidence>
<gene>
    <name evidence="1" type="ORF">CRV2_00015920</name>
</gene>
<name>A0ACA9U679_BIOOC</name>
<evidence type="ECO:0000313" key="1">
    <source>
        <dbReference type="EMBL" id="CAG9948821.1"/>
    </source>
</evidence>
<feature type="non-terminal residue" evidence="1">
    <location>
        <position position="1"/>
    </location>
</feature>
<comment type="caution">
    <text evidence="1">The sequence shown here is derived from an EMBL/GenBank/DDBJ whole genome shotgun (WGS) entry which is preliminary data.</text>
</comment>
<reference evidence="1" key="2">
    <citation type="submission" date="2021-10" db="EMBL/GenBank/DDBJ databases">
        <authorList>
            <person name="Piombo E."/>
        </authorList>
    </citation>
    <scope>NUCLEOTIDE SEQUENCE</scope>
</reference>
<organism evidence="1 2">
    <name type="scientific">Clonostachys rosea f. rosea IK726</name>
    <dbReference type="NCBI Taxonomy" id="1349383"/>
    <lineage>
        <taxon>Eukaryota</taxon>
        <taxon>Fungi</taxon>
        <taxon>Dikarya</taxon>
        <taxon>Ascomycota</taxon>
        <taxon>Pezizomycotina</taxon>
        <taxon>Sordariomycetes</taxon>
        <taxon>Hypocreomycetidae</taxon>
        <taxon>Hypocreales</taxon>
        <taxon>Bionectriaceae</taxon>
        <taxon>Clonostachys</taxon>
    </lineage>
</organism>